<dbReference type="EMBL" id="CP003362">
    <property type="protein sequence ID" value="AGB49119.1"/>
    <property type="molecule type" value="Genomic_DNA"/>
</dbReference>
<dbReference type="Gene3D" id="3.40.630.30">
    <property type="match status" value="1"/>
</dbReference>
<keyword evidence="3" id="KW-1185">Reference proteome</keyword>
<dbReference type="InterPro" id="IPR000182">
    <property type="entry name" value="GNAT_dom"/>
</dbReference>
<dbReference type="HOGENOM" id="CLU_1040544_0_0_2"/>
<dbReference type="InterPro" id="IPR016181">
    <property type="entry name" value="Acyl_CoA_acyltransferase"/>
</dbReference>
<dbReference type="SUPFAM" id="SSF55729">
    <property type="entry name" value="Acyl-CoA N-acyltransferases (Nat)"/>
    <property type="match status" value="1"/>
</dbReference>
<feature type="domain" description="N-acetyltransferase" evidence="1">
    <location>
        <begin position="32"/>
        <end position="177"/>
    </location>
</feature>
<dbReference type="AlphaFoldDB" id="L0KYP8"/>
<evidence type="ECO:0000313" key="3">
    <source>
        <dbReference type="Proteomes" id="UP000010866"/>
    </source>
</evidence>
<dbReference type="Pfam" id="PF00583">
    <property type="entry name" value="Acetyltransf_1"/>
    <property type="match status" value="1"/>
</dbReference>
<protein>
    <recommendedName>
        <fullName evidence="1">N-acetyltransferase domain-containing protein</fullName>
    </recommendedName>
</protein>
<evidence type="ECO:0000259" key="1">
    <source>
        <dbReference type="PROSITE" id="PS51186"/>
    </source>
</evidence>
<name>L0KYP8_METHD</name>
<dbReference type="KEGG" id="mhz:Metho_0876"/>
<gene>
    <name evidence="2" type="ordered locus">Metho_0876</name>
</gene>
<proteinExistence type="predicted"/>
<dbReference type="Proteomes" id="UP000010866">
    <property type="component" value="Chromosome"/>
</dbReference>
<accession>L0KYP8</accession>
<organism evidence="2 3">
    <name type="scientific">Methanomethylovorans hollandica (strain DSM 15978 / NBRC 107637 / DMS1)</name>
    <dbReference type="NCBI Taxonomy" id="867904"/>
    <lineage>
        <taxon>Archaea</taxon>
        <taxon>Methanobacteriati</taxon>
        <taxon>Methanobacteriota</taxon>
        <taxon>Stenosarchaea group</taxon>
        <taxon>Methanomicrobia</taxon>
        <taxon>Methanosarcinales</taxon>
        <taxon>Methanosarcinaceae</taxon>
        <taxon>Methanomethylovorans</taxon>
    </lineage>
</organism>
<dbReference type="STRING" id="867904.Metho_0876"/>
<dbReference type="GO" id="GO:0016747">
    <property type="term" value="F:acyltransferase activity, transferring groups other than amino-acyl groups"/>
    <property type="evidence" value="ECO:0007669"/>
    <property type="project" value="InterPro"/>
</dbReference>
<reference evidence="3" key="1">
    <citation type="submission" date="2012-02" db="EMBL/GenBank/DDBJ databases">
        <title>Complete sequence of chromosome of Methanomethylovorans hollandica DSM 15978.</title>
        <authorList>
            <person name="Lucas S."/>
            <person name="Copeland A."/>
            <person name="Lapidus A."/>
            <person name="Glavina del Rio T."/>
            <person name="Dalin E."/>
            <person name="Tice H."/>
            <person name="Bruce D."/>
            <person name="Goodwin L."/>
            <person name="Pitluck S."/>
            <person name="Peters L."/>
            <person name="Mikhailova N."/>
            <person name="Held B."/>
            <person name="Kyrpides N."/>
            <person name="Mavromatis K."/>
            <person name="Ivanova N."/>
            <person name="Brettin T."/>
            <person name="Detter J.C."/>
            <person name="Han C."/>
            <person name="Larimer F."/>
            <person name="Land M."/>
            <person name="Hauser L."/>
            <person name="Markowitz V."/>
            <person name="Cheng J.-F."/>
            <person name="Hugenholtz P."/>
            <person name="Woyke T."/>
            <person name="Wu D."/>
            <person name="Spring S."/>
            <person name="Schroeder M."/>
            <person name="Brambilla E."/>
            <person name="Klenk H.-P."/>
            <person name="Eisen J.A."/>
        </authorList>
    </citation>
    <scope>NUCLEOTIDE SEQUENCE [LARGE SCALE GENOMIC DNA]</scope>
    <source>
        <strain evidence="3">DSM 15978 / NBRC 107637 / DMS1</strain>
    </source>
</reference>
<dbReference type="PROSITE" id="PS51186">
    <property type="entry name" value="GNAT"/>
    <property type="match status" value="1"/>
</dbReference>
<evidence type="ECO:0000313" key="2">
    <source>
        <dbReference type="EMBL" id="AGB49119.1"/>
    </source>
</evidence>
<sequence precursor="true">MNLRTCVILLGILTCRFGVHMIELAYYNSGLRFFKLKYPYELDKLKIGRFDYFNKHLGMNDYMGNFSSWLKRQSVTLIVGIDNVTIVGWVMAERWKQNAKDGHPVYVLRAIEVSPSIARTGIGRTLFVLSFKACPGHMLTKPVNSVAKTFFLSLGFQEPDRNCPVDLSSYPGYLFLPEAYELQSIPHELIMIKGGLVECQNETSVKDILRPAFTLNSLQDAEVTPEKEDTLIRSIGLNNIAKAEPKAETDCNCAGYSKLSSIPVIADVADQADSQSREFLKEHKMMTSCCCGEYMTHKYVVSGSSRGFLFVCTSCGKERYFLKNQ</sequence>